<evidence type="ECO:0000313" key="4">
    <source>
        <dbReference type="Proteomes" id="UP000237608"/>
    </source>
</evidence>
<dbReference type="EMBL" id="MSCL01000001">
    <property type="protein sequence ID" value="PQJ74181.1"/>
    <property type="molecule type" value="Genomic_DNA"/>
</dbReference>
<keyword evidence="2" id="KW-0564">Palmitate</keyword>
<sequence>MNNLHHYKSLFFVGILALVLHACVPVKDIRKAQTNVPENYGTTPIDSLNTAKTSWKQFFADPYLIALIDTALVRNQELNIMTQSVALFENQIQAKKGEYLPFVNIKGSADVEKVGKHTRNGAVEESLHIDGEEFPEPLRNYSVGLVASWELDIWKQLRNEKKAAVLEYLSSVEGKNFMITNLVAEIADAYYELMALDNQLDILHQNLQLQQNALKIVKLQKEAAKTTELAVRRFTAEVQKTQSETFEIAQKITETENKISFLLGKSPSKISRNSASFLNIPIDSVYAGIPSQLLENRTDIKKASLELEASKLNTKVAKANFYPSLGISAGVGLNAFKTGLLTKTPESLVYSFAGDIVGPIINRNAIKAIYKNANSKQIQAIFEYEKTILNAYIEVATELSNIQNLKNVYAFKEGQVTTLTESITLSTRLFTSARADYLEVLLTQREALEAKIALVDTKKDQLMANIHLYKFLGGGWQ</sequence>
<name>A0A2S7WA85_9FLAO</name>
<dbReference type="RefSeq" id="WP_105045329.1">
    <property type="nucleotide sequence ID" value="NZ_CP150662.1"/>
</dbReference>
<dbReference type="Pfam" id="PF02321">
    <property type="entry name" value="OEP"/>
    <property type="match status" value="2"/>
</dbReference>
<reference evidence="3 4" key="1">
    <citation type="submission" date="2016-12" db="EMBL/GenBank/DDBJ databases">
        <title>Trade-off between light-utilization and light-protection in marine flavobacteria.</title>
        <authorList>
            <person name="Kumagai Y."/>
            <person name="Yoshizawa S."/>
            <person name="Kogure K."/>
            <person name="Iwasaki W."/>
        </authorList>
    </citation>
    <scope>NUCLEOTIDE SEQUENCE [LARGE SCALE GENOMIC DNA]</scope>
    <source>
        <strain evidence="3 4">KCTC 22729</strain>
    </source>
</reference>
<dbReference type="PANTHER" id="PTHR30203:SF30">
    <property type="entry name" value="OUTER MEMBRANE PROTEIN-RELATED"/>
    <property type="match status" value="1"/>
</dbReference>
<dbReference type="Gene3D" id="2.20.200.10">
    <property type="entry name" value="Outer membrane efflux proteins (OEP)"/>
    <property type="match status" value="1"/>
</dbReference>
<dbReference type="Gene3D" id="1.20.1600.10">
    <property type="entry name" value="Outer membrane efflux proteins (OEP)"/>
    <property type="match status" value="1"/>
</dbReference>
<organism evidence="3 4">
    <name type="scientific">Polaribacter gangjinensis</name>
    <dbReference type="NCBI Taxonomy" id="574710"/>
    <lineage>
        <taxon>Bacteria</taxon>
        <taxon>Pseudomonadati</taxon>
        <taxon>Bacteroidota</taxon>
        <taxon>Flavobacteriia</taxon>
        <taxon>Flavobacteriales</taxon>
        <taxon>Flavobacteriaceae</taxon>
    </lineage>
</organism>
<dbReference type="InterPro" id="IPR003423">
    <property type="entry name" value="OMP_efflux"/>
</dbReference>
<evidence type="ECO:0000313" key="3">
    <source>
        <dbReference type="EMBL" id="PQJ74181.1"/>
    </source>
</evidence>
<dbReference type="GO" id="GO:0005886">
    <property type="term" value="C:plasma membrane"/>
    <property type="evidence" value="ECO:0007669"/>
    <property type="project" value="UniProtKB-SubCell"/>
</dbReference>
<keyword evidence="2" id="KW-1134">Transmembrane beta strand</keyword>
<dbReference type="PANTHER" id="PTHR30203">
    <property type="entry name" value="OUTER MEMBRANE CATION EFFLUX PROTEIN"/>
    <property type="match status" value="1"/>
</dbReference>
<accession>A0A2S7WA85</accession>
<dbReference type="AlphaFoldDB" id="A0A2S7WA85"/>
<keyword evidence="2" id="KW-0449">Lipoprotein</keyword>
<evidence type="ECO:0000256" key="2">
    <source>
        <dbReference type="RuleBase" id="RU362097"/>
    </source>
</evidence>
<dbReference type="NCBIfam" id="TIGR01845">
    <property type="entry name" value="outer_NodT"/>
    <property type="match status" value="1"/>
</dbReference>
<comment type="caution">
    <text evidence="3">The sequence shown here is derived from an EMBL/GenBank/DDBJ whole genome shotgun (WGS) entry which is preliminary data.</text>
</comment>
<dbReference type="GO" id="GO:0015562">
    <property type="term" value="F:efflux transmembrane transporter activity"/>
    <property type="evidence" value="ECO:0007669"/>
    <property type="project" value="InterPro"/>
</dbReference>
<keyword evidence="2" id="KW-0472">Membrane</keyword>
<keyword evidence="2" id="KW-0812">Transmembrane</keyword>
<proteinExistence type="inferred from homology"/>
<comment type="subcellular location">
    <subcellularLocation>
        <location evidence="2">Cell membrane</location>
        <topology evidence="2">Lipid-anchor</topology>
    </subcellularLocation>
</comment>
<gene>
    <name evidence="3" type="ORF">BTO13_02325</name>
</gene>
<dbReference type="InterPro" id="IPR010131">
    <property type="entry name" value="MdtP/NodT-like"/>
</dbReference>
<dbReference type="OrthoDB" id="9770517at2"/>
<keyword evidence="4" id="KW-1185">Reference proteome</keyword>
<dbReference type="SUPFAM" id="SSF56954">
    <property type="entry name" value="Outer membrane efflux proteins (OEP)"/>
    <property type="match status" value="1"/>
</dbReference>
<protein>
    <submittedName>
        <fullName evidence="3">RND transporter</fullName>
    </submittedName>
</protein>
<dbReference type="Proteomes" id="UP000237608">
    <property type="component" value="Unassembled WGS sequence"/>
</dbReference>
<evidence type="ECO:0000256" key="1">
    <source>
        <dbReference type="ARBA" id="ARBA00007613"/>
    </source>
</evidence>
<comment type="similarity">
    <text evidence="1 2">Belongs to the outer membrane factor (OMF) (TC 1.B.17) family.</text>
</comment>